<dbReference type="InterPro" id="IPR012156">
    <property type="entry name" value="Cold_shock_CspA"/>
</dbReference>
<evidence type="ECO:0000256" key="1">
    <source>
        <dbReference type="SAM" id="Phobius"/>
    </source>
</evidence>
<feature type="transmembrane region" description="Helical" evidence="1">
    <location>
        <begin position="6"/>
        <end position="24"/>
    </location>
</feature>
<evidence type="ECO:0000313" key="2">
    <source>
        <dbReference type="EMBL" id="SEA50500.1"/>
    </source>
</evidence>
<keyword evidence="3" id="KW-1185">Reference proteome</keyword>
<dbReference type="InterPro" id="IPR010718">
    <property type="entry name" value="DUF1294"/>
</dbReference>
<dbReference type="EMBL" id="FNQR01000005">
    <property type="protein sequence ID" value="SEA50500.1"/>
    <property type="molecule type" value="Genomic_DNA"/>
</dbReference>
<dbReference type="OrthoDB" id="1698854at2"/>
<proteinExistence type="predicted"/>
<accession>A0A1H4BQZ4</accession>
<dbReference type="RefSeq" id="WP_093044228.1">
    <property type="nucleotide sequence ID" value="NZ_FNQR01000005.1"/>
</dbReference>
<dbReference type="AlphaFoldDB" id="A0A1H4BQZ4"/>
<reference evidence="2 3" key="1">
    <citation type="submission" date="2016-10" db="EMBL/GenBank/DDBJ databases">
        <authorList>
            <person name="de Groot N.N."/>
        </authorList>
    </citation>
    <scope>NUCLEOTIDE SEQUENCE [LARGE SCALE GENOMIC DNA]</scope>
    <source>
        <strain evidence="2 3">CCM7597</strain>
    </source>
</reference>
<organism evidence="2 3">
    <name type="scientific">Thalassobacillus cyri</name>
    <dbReference type="NCBI Taxonomy" id="571932"/>
    <lineage>
        <taxon>Bacteria</taxon>
        <taxon>Bacillati</taxon>
        <taxon>Bacillota</taxon>
        <taxon>Bacilli</taxon>
        <taxon>Bacillales</taxon>
        <taxon>Bacillaceae</taxon>
        <taxon>Thalassobacillus</taxon>
    </lineage>
</organism>
<gene>
    <name evidence="2" type="ORF">SAMN05421743_105116</name>
</gene>
<keyword evidence="1" id="KW-0812">Transmembrane</keyword>
<dbReference type="PIRSF" id="PIRSF002599">
    <property type="entry name" value="Cold_shock_A"/>
    <property type="match status" value="1"/>
</dbReference>
<name>A0A1H4BQZ4_9BACI</name>
<protein>
    <submittedName>
        <fullName evidence="2">Uncharacterized membrane protein YsdA, DUF1294 family</fullName>
    </submittedName>
</protein>
<dbReference type="GO" id="GO:0003676">
    <property type="term" value="F:nucleic acid binding"/>
    <property type="evidence" value="ECO:0007669"/>
    <property type="project" value="InterPro"/>
</dbReference>
<dbReference type="Proteomes" id="UP000198584">
    <property type="component" value="Unassembled WGS sequence"/>
</dbReference>
<feature type="transmembrane region" description="Helical" evidence="1">
    <location>
        <begin position="67"/>
        <end position="89"/>
    </location>
</feature>
<dbReference type="Pfam" id="PF06961">
    <property type="entry name" value="DUF1294"/>
    <property type="match status" value="1"/>
</dbReference>
<sequence length="94" mass="10649">MNLITYIIVYACTVNVLAFVMMGFDKNRARRQKQRIPEKQLWGVALLGGALGGSLGMRHFRHKTKHAAFKFGFPLLVVLEAIIVGYLVLELYQP</sequence>
<evidence type="ECO:0000313" key="3">
    <source>
        <dbReference type="Proteomes" id="UP000198584"/>
    </source>
</evidence>
<dbReference type="STRING" id="571932.SAMN05421743_105116"/>
<keyword evidence="1" id="KW-0472">Membrane</keyword>
<keyword evidence="1" id="KW-1133">Transmembrane helix</keyword>